<keyword evidence="2" id="KW-1185">Reference proteome</keyword>
<sequence>MTAVPTPALERVVRRAATRAEESPRCDLCAAPLAERHRHLVDQERADLMCACRACALLFSREAAGRGHYRLVPEQRRRLGGAEPGELGVPVGLAFFVRRPDGSVEAHYPSPLGATRWDVADDVWARLAAESPELGALQPDVQALLVNTARGARERWIVPIDDCYRLVALVRRTWTGLSGGDRVWPAIEGFFAELAGRAPGAASVDSGRDDRGGNQR</sequence>
<dbReference type="Proteomes" id="UP000199152">
    <property type="component" value="Unassembled WGS sequence"/>
</dbReference>
<gene>
    <name evidence="1" type="ORF">SAMN04488085_10649</name>
</gene>
<dbReference type="STRING" id="504800.SAMN04488085_10649"/>
<dbReference type="InParanoid" id="A0A1I4EN32"/>
<evidence type="ECO:0000313" key="1">
    <source>
        <dbReference type="EMBL" id="SFL05561.1"/>
    </source>
</evidence>
<dbReference type="AlphaFoldDB" id="A0A1I4EN32"/>
<dbReference type="RefSeq" id="WP_218146210.1">
    <property type="nucleotide sequence ID" value="NZ_FOSW01000006.1"/>
</dbReference>
<dbReference type="Pfam" id="PF19372">
    <property type="entry name" value="DUF5947"/>
    <property type="match status" value="1"/>
</dbReference>
<accession>A0A1I4EN32</accession>
<protein>
    <submittedName>
        <fullName evidence="1">Uncharacterized protein</fullName>
    </submittedName>
</protein>
<name>A0A1I4EN32_9ACTN</name>
<proteinExistence type="predicted"/>
<evidence type="ECO:0000313" key="2">
    <source>
        <dbReference type="Proteomes" id="UP000199152"/>
    </source>
</evidence>
<reference evidence="1 2" key="1">
    <citation type="submission" date="2016-10" db="EMBL/GenBank/DDBJ databases">
        <authorList>
            <person name="de Groot N.N."/>
        </authorList>
    </citation>
    <scope>NUCLEOTIDE SEQUENCE [LARGE SCALE GENOMIC DNA]</scope>
    <source>
        <strain evidence="1 2">DSM 45317</strain>
    </source>
</reference>
<dbReference type="InterPro" id="IPR045991">
    <property type="entry name" value="DUF5947"/>
</dbReference>
<dbReference type="EMBL" id="FOSW01000006">
    <property type="protein sequence ID" value="SFL05561.1"/>
    <property type="molecule type" value="Genomic_DNA"/>
</dbReference>
<organism evidence="1 2">
    <name type="scientific">Geodermatophilus ruber</name>
    <dbReference type="NCBI Taxonomy" id="504800"/>
    <lineage>
        <taxon>Bacteria</taxon>
        <taxon>Bacillati</taxon>
        <taxon>Actinomycetota</taxon>
        <taxon>Actinomycetes</taxon>
        <taxon>Geodermatophilales</taxon>
        <taxon>Geodermatophilaceae</taxon>
        <taxon>Geodermatophilus</taxon>
    </lineage>
</organism>